<evidence type="ECO:0000313" key="3">
    <source>
        <dbReference type="Proteomes" id="UP000643165"/>
    </source>
</evidence>
<evidence type="ECO:0000256" key="1">
    <source>
        <dbReference type="SAM" id="MobiDB-lite"/>
    </source>
</evidence>
<accession>A0ABQ4J0U1</accession>
<organism evidence="2 3">
    <name type="scientific">Micromonospora lutea</name>
    <dbReference type="NCBI Taxonomy" id="419825"/>
    <lineage>
        <taxon>Bacteria</taxon>
        <taxon>Bacillati</taxon>
        <taxon>Actinomycetota</taxon>
        <taxon>Actinomycetes</taxon>
        <taxon>Micromonosporales</taxon>
        <taxon>Micromonosporaceae</taxon>
        <taxon>Micromonospora</taxon>
    </lineage>
</organism>
<comment type="caution">
    <text evidence="2">The sequence shown here is derived from an EMBL/GenBank/DDBJ whole genome shotgun (WGS) entry which is preliminary data.</text>
</comment>
<proteinExistence type="predicted"/>
<sequence length="167" mass="18786">MGRRWKWFLRPGKVALDLTGQAVPDGDVPGRFRQLTVEHVVPEMRETSRCDGALVYEWPEERSAVPGRNQRASRYDPGRSGGNRGRFVTPAHATPSDGEPVDVAPPDDLLATVAQLEQANRLADLHWRSPTEDPRTRRCPQCRADGTCPRATWADAILMRCLRAYLR</sequence>
<keyword evidence="3" id="KW-1185">Reference proteome</keyword>
<protein>
    <submittedName>
        <fullName evidence="2">Uncharacterized protein</fullName>
    </submittedName>
</protein>
<reference evidence="2 3" key="1">
    <citation type="submission" date="2021-01" db="EMBL/GenBank/DDBJ databases">
        <title>Whole genome shotgun sequence of Verrucosispora lutea NBRC 106530.</title>
        <authorList>
            <person name="Komaki H."/>
            <person name="Tamura T."/>
        </authorList>
    </citation>
    <scope>NUCLEOTIDE SEQUENCE [LARGE SCALE GENOMIC DNA]</scope>
    <source>
        <strain evidence="2 3">NBRC 106530</strain>
    </source>
</reference>
<dbReference type="EMBL" id="BOPB01000026">
    <property type="protein sequence ID" value="GIJ23613.1"/>
    <property type="molecule type" value="Genomic_DNA"/>
</dbReference>
<evidence type="ECO:0000313" key="2">
    <source>
        <dbReference type="EMBL" id="GIJ23613.1"/>
    </source>
</evidence>
<name>A0ABQ4J0U1_9ACTN</name>
<feature type="region of interest" description="Disordered" evidence="1">
    <location>
        <begin position="62"/>
        <end position="104"/>
    </location>
</feature>
<dbReference type="Proteomes" id="UP000643165">
    <property type="component" value="Unassembled WGS sequence"/>
</dbReference>
<dbReference type="RefSeq" id="WP_204002307.1">
    <property type="nucleotide sequence ID" value="NZ_BOPB01000026.1"/>
</dbReference>
<gene>
    <name evidence="2" type="ORF">Vlu01_42370</name>
</gene>